<evidence type="ECO:0000259" key="2">
    <source>
        <dbReference type="Pfam" id="PF08174"/>
    </source>
</evidence>
<dbReference type="PANTHER" id="PTHR21538">
    <property type="entry name" value="ANILLIN/RHOTEKIN RTKN"/>
    <property type="match status" value="1"/>
</dbReference>
<feature type="region of interest" description="Disordered" evidence="1">
    <location>
        <begin position="333"/>
        <end position="354"/>
    </location>
</feature>
<protein>
    <recommendedName>
        <fullName evidence="2">Anillin homology domain-containing protein</fullName>
    </recommendedName>
</protein>
<dbReference type="InterPro" id="IPR011993">
    <property type="entry name" value="PH-like_dom_sf"/>
</dbReference>
<feature type="domain" description="Anillin homology" evidence="2">
    <location>
        <begin position="646"/>
        <end position="792"/>
    </location>
</feature>
<dbReference type="GO" id="GO:0031106">
    <property type="term" value="P:septin ring organization"/>
    <property type="evidence" value="ECO:0007669"/>
    <property type="project" value="TreeGrafter"/>
</dbReference>
<feature type="region of interest" description="Disordered" evidence="1">
    <location>
        <begin position="494"/>
        <end position="513"/>
    </location>
</feature>
<dbReference type="EMBL" id="JAPWDV010000002">
    <property type="protein sequence ID" value="KAJ6221124.1"/>
    <property type="molecule type" value="Genomic_DNA"/>
</dbReference>
<evidence type="ECO:0000313" key="3">
    <source>
        <dbReference type="EMBL" id="KAJ6221124.1"/>
    </source>
</evidence>
<dbReference type="Gene3D" id="2.30.29.30">
    <property type="entry name" value="Pleckstrin-homology domain (PH domain)/Phosphotyrosine-binding domain (PTB)"/>
    <property type="match status" value="1"/>
</dbReference>
<dbReference type="Proteomes" id="UP001142055">
    <property type="component" value="Chromosome 2"/>
</dbReference>
<accession>A0A9Q0RNU1</accession>
<dbReference type="AlphaFoldDB" id="A0A9Q0RNU1"/>
<evidence type="ECO:0000256" key="1">
    <source>
        <dbReference type="SAM" id="MobiDB-lite"/>
    </source>
</evidence>
<dbReference type="InterPro" id="IPR051364">
    <property type="entry name" value="Cytokinesis/Rho-signaling"/>
</dbReference>
<dbReference type="PANTHER" id="PTHR21538:SF23">
    <property type="entry name" value="ANILLIN"/>
    <property type="match status" value="1"/>
</dbReference>
<keyword evidence="4" id="KW-1185">Reference proteome</keyword>
<name>A0A9Q0RNU1_BLOTA</name>
<gene>
    <name evidence="3" type="ORF">RDWZM_006936</name>
</gene>
<dbReference type="OMA" id="WNHPNEM"/>
<reference evidence="3" key="1">
    <citation type="submission" date="2022-12" db="EMBL/GenBank/DDBJ databases">
        <title>Genome assemblies of Blomia tropicalis.</title>
        <authorList>
            <person name="Cui Y."/>
        </authorList>
    </citation>
    <scope>NUCLEOTIDE SEQUENCE</scope>
    <source>
        <tissue evidence="3">Adult mites</tissue>
    </source>
</reference>
<dbReference type="InterPro" id="IPR012966">
    <property type="entry name" value="AHD"/>
</dbReference>
<comment type="caution">
    <text evidence="3">The sequence shown here is derived from an EMBL/GenBank/DDBJ whole genome shotgun (WGS) entry which is preliminary data.</text>
</comment>
<proteinExistence type="predicted"/>
<organism evidence="3 4">
    <name type="scientific">Blomia tropicalis</name>
    <name type="common">Mite</name>
    <dbReference type="NCBI Taxonomy" id="40697"/>
    <lineage>
        <taxon>Eukaryota</taxon>
        <taxon>Metazoa</taxon>
        <taxon>Ecdysozoa</taxon>
        <taxon>Arthropoda</taxon>
        <taxon>Chelicerata</taxon>
        <taxon>Arachnida</taxon>
        <taxon>Acari</taxon>
        <taxon>Acariformes</taxon>
        <taxon>Sarcoptiformes</taxon>
        <taxon>Astigmata</taxon>
        <taxon>Glycyphagoidea</taxon>
        <taxon>Echimyopodidae</taxon>
        <taxon>Blomia</taxon>
    </lineage>
</organism>
<dbReference type="SUPFAM" id="SSF50729">
    <property type="entry name" value="PH domain-like"/>
    <property type="match status" value="1"/>
</dbReference>
<evidence type="ECO:0000313" key="4">
    <source>
        <dbReference type="Proteomes" id="UP001142055"/>
    </source>
</evidence>
<feature type="compositionally biased region" description="Basic and acidic residues" evidence="1">
    <location>
        <begin position="333"/>
        <end position="350"/>
    </location>
</feature>
<sequence length="978" mass="111451">MANNNQTMNTLNETNIELDSFTADMIKKVKDFKNNMDRMLDDNDDLFDEKAIPVDNDMEKIKMMKKNQIRKSISALLNVSRSILDLDKCGVDQLPSDDNISDNEPKGSRLNRRLQKLSQLYIDEDAPSSNVLTENKVNIQNETDYKPKPLKEKLNDIARFYYPIEDDEFPSKSKQTKDSKTVSIKTNKETIKPIDSNLQSTKSESAVVKPTVKFQDILQRIKSAEIENSSSKTIPKPIIVNTIAKANEQKTEPVKKTSVADLKKIFEEKSIEMSQVKEVAPELLSIKQKRRLFEKAIREETEASKNQYPKRTAPPLKRISNWEPITNVEIKKQKSSPELEKSEMESKKCSPTDSTIYDQVVPMSLCSVNSIEQDEEVEEPESMVENISEVVEEESEIIEEHSSPETLDKALEDIDNLTYDAVESKIHSISDITFSEIDSDDSNIQRCSTKAELSTDSCNSKTSSLHESSISLCSEMAIGPEKPPRLYLYENQDEPEVDSPIGSSNQPPPIDEVPQMRTISFYRREKQKRLEILAQSPGDNVIHIKQNLKAKNVVDIKEFVANCEERIASLKNEISEHNRISSQACTALNMCLTHSDLVFSEGRIEAERLSLIAAEKRNACMIEIQKLKSMIKNPDQYSSRMSKMTSKGMVHISNLCIPLRTDFVELRAKGKVTTENYFICLIFNGPKVFVSELLNTHNNLGQDFLEFKFGLTCQELSEDFTIRIQLFNLMLNKDKPKKSHIAKSFRIKFGTSSLKRNAKLDTNVVDSPVTIKNMNMANGFKPIGHVNINLATLRKPLSFYQLESYSMGVPIDGYLTMDLKLKVKHNFNVTGFFDLQEYEDSFWNLRWFVMDGSRLMFWRFQENLKTPGSPLGVIDLKHCVNPCVQFLKGEQKNVCVRPNTFILVTIKPPSVSNAHKLLNGGTIAKPVPKRYFISSQSKEDCTFLCEQVNNALRNIRAWEIDAVQPYSMEEFNRLILSA</sequence>
<dbReference type="GO" id="GO:0000281">
    <property type="term" value="P:mitotic cytokinesis"/>
    <property type="evidence" value="ECO:0007669"/>
    <property type="project" value="TreeGrafter"/>
</dbReference>
<dbReference type="GO" id="GO:0005826">
    <property type="term" value="C:actomyosin contractile ring"/>
    <property type="evidence" value="ECO:0007669"/>
    <property type="project" value="TreeGrafter"/>
</dbReference>
<dbReference type="Pfam" id="PF08174">
    <property type="entry name" value="Anillin"/>
    <property type="match status" value="1"/>
</dbReference>
<dbReference type="GO" id="GO:0000915">
    <property type="term" value="P:actomyosin contractile ring assembly"/>
    <property type="evidence" value="ECO:0007669"/>
    <property type="project" value="TreeGrafter"/>
</dbReference>